<evidence type="ECO:0000313" key="6">
    <source>
        <dbReference type="Proteomes" id="UP001596002"/>
    </source>
</evidence>
<evidence type="ECO:0000259" key="4">
    <source>
        <dbReference type="SMART" id="SM00729"/>
    </source>
</evidence>
<dbReference type="PANTHER" id="PTHR43432">
    <property type="entry name" value="SLR0285 PROTEIN"/>
    <property type="match status" value="1"/>
</dbReference>
<keyword evidence="2" id="KW-0408">Iron</keyword>
<evidence type="ECO:0000256" key="2">
    <source>
        <dbReference type="ARBA" id="ARBA00023004"/>
    </source>
</evidence>
<dbReference type="CDD" id="cd01335">
    <property type="entry name" value="Radical_SAM"/>
    <property type="match status" value="1"/>
</dbReference>
<dbReference type="SMART" id="SM00729">
    <property type="entry name" value="Elp3"/>
    <property type="match status" value="1"/>
</dbReference>
<feature type="domain" description="Elp3/MiaA/NifB-like radical SAM core" evidence="4">
    <location>
        <begin position="37"/>
        <end position="264"/>
    </location>
</feature>
<keyword evidence="1" id="KW-0479">Metal-binding</keyword>
<evidence type="ECO:0000256" key="1">
    <source>
        <dbReference type="ARBA" id="ARBA00022723"/>
    </source>
</evidence>
<organism evidence="5 6">
    <name type="scientific">Effusibacillus consociatus</name>
    <dbReference type="NCBI Taxonomy" id="1117041"/>
    <lineage>
        <taxon>Bacteria</taxon>
        <taxon>Bacillati</taxon>
        <taxon>Bacillota</taxon>
        <taxon>Bacilli</taxon>
        <taxon>Bacillales</taxon>
        <taxon>Alicyclobacillaceae</taxon>
        <taxon>Effusibacillus</taxon>
    </lineage>
</organism>
<dbReference type="SFLD" id="SFLDG01084">
    <property type="entry name" value="Uncharacterised_Radical_SAM_Su"/>
    <property type="match status" value="1"/>
</dbReference>
<evidence type="ECO:0000313" key="5">
    <source>
        <dbReference type="EMBL" id="MFC4767753.1"/>
    </source>
</evidence>
<dbReference type="InterPro" id="IPR007197">
    <property type="entry name" value="rSAM"/>
</dbReference>
<dbReference type="PANTHER" id="PTHR43432:SF3">
    <property type="entry name" value="SLR0285 PROTEIN"/>
    <property type="match status" value="1"/>
</dbReference>
<gene>
    <name evidence="5" type="ORF">ACFO8Q_10325</name>
</gene>
<proteinExistence type="predicted"/>
<dbReference type="EMBL" id="JBHSHC010000086">
    <property type="protein sequence ID" value="MFC4767753.1"/>
    <property type="molecule type" value="Genomic_DNA"/>
</dbReference>
<dbReference type="SFLD" id="SFLDS00029">
    <property type="entry name" value="Radical_SAM"/>
    <property type="match status" value="1"/>
</dbReference>
<accession>A0ABV9Q1Y3</accession>
<comment type="caution">
    <text evidence="5">The sequence shown here is derived from an EMBL/GenBank/DDBJ whole genome shotgun (WGS) entry which is preliminary data.</text>
</comment>
<dbReference type="Gene3D" id="3.80.30.30">
    <property type="match status" value="1"/>
</dbReference>
<evidence type="ECO:0000256" key="3">
    <source>
        <dbReference type="ARBA" id="ARBA00023014"/>
    </source>
</evidence>
<dbReference type="Proteomes" id="UP001596002">
    <property type="component" value="Unassembled WGS sequence"/>
</dbReference>
<keyword evidence="3" id="KW-0411">Iron-sulfur</keyword>
<dbReference type="InterPro" id="IPR006638">
    <property type="entry name" value="Elp3/MiaA/NifB-like_rSAM"/>
</dbReference>
<protein>
    <submittedName>
        <fullName evidence="5">Radical SAM protein</fullName>
    </submittedName>
</protein>
<reference evidence="6" key="1">
    <citation type="journal article" date="2019" name="Int. J. Syst. Evol. Microbiol.">
        <title>The Global Catalogue of Microorganisms (GCM) 10K type strain sequencing project: providing services to taxonomists for standard genome sequencing and annotation.</title>
        <authorList>
            <consortium name="The Broad Institute Genomics Platform"/>
            <consortium name="The Broad Institute Genome Sequencing Center for Infectious Disease"/>
            <person name="Wu L."/>
            <person name="Ma J."/>
        </authorList>
    </citation>
    <scope>NUCLEOTIDE SEQUENCE [LARGE SCALE GENOMIC DNA]</scope>
    <source>
        <strain evidence="6">WYCCWR 12678</strain>
    </source>
</reference>
<name>A0ABV9Q1Y3_9BACL</name>
<dbReference type="Pfam" id="PF04055">
    <property type="entry name" value="Radical_SAM"/>
    <property type="match status" value="1"/>
</dbReference>
<dbReference type="SUPFAM" id="SSF102114">
    <property type="entry name" value="Radical SAM enzymes"/>
    <property type="match status" value="1"/>
</dbReference>
<keyword evidence="6" id="KW-1185">Reference proteome</keyword>
<dbReference type="InterPro" id="IPR040086">
    <property type="entry name" value="MJ0683-like"/>
</dbReference>
<sequence length="340" mass="39372">MFRTQVRTMEDLMSNRRLFKIKSKTVLNRVTTPAMPFTWSINPYRGCSHGCAFCYARNTHEFIGMSADDSFRTHLFVKEDAPAVLRRELAKGKWRGGRVQVGTATDPYQPLEKQQELTKQILEVLAFYRVPTSITTRSPLIQRDIELLRELNRYADCSVQISINTLDVKIWRSIEPESPHPQARFDTVKKLREAGIRTGILLAPVLPFLTDDVPMLKRLVQSARESDASFVVPSILRLKPQVKQWFFGQLEAHFPETVASYRNLYKGTYVEERYAKRFQEKMGPILQHWGYTKEFFADGDDVYPGVAYRQSAKVPAEEKKEQLSFESIAFRPIKPSEQRK</sequence>
<dbReference type="InterPro" id="IPR058240">
    <property type="entry name" value="rSAM_sf"/>
</dbReference>